<comment type="caution">
    <text evidence="4">The sequence shown here is derived from an EMBL/GenBank/DDBJ whole genome shotgun (WGS) entry which is preliminary data.</text>
</comment>
<dbReference type="EMBL" id="BMAW01035044">
    <property type="protein sequence ID" value="GFU37992.1"/>
    <property type="molecule type" value="Genomic_DNA"/>
</dbReference>
<evidence type="ECO:0000313" key="5">
    <source>
        <dbReference type="Proteomes" id="UP000887013"/>
    </source>
</evidence>
<dbReference type="PANTHER" id="PTHR12243:SF67">
    <property type="entry name" value="COREPRESSOR OF PANGOLIN, ISOFORM A-RELATED"/>
    <property type="match status" value="1"/>
</dbReference>
<gene>
    <name evidence="4" type="primary">g.19956</name>
    <name evidence="4" type="ORF">NPIL_365021</name>
</gene>
<proteinExistence type="predicted"/>
<dbReference type="PROSITE" id="PS51029">
    <property type="entry name" value="MADF"/>
    <property type="match status" value="1"/>
</dbReference>
<dbReference type="AlphaFoldDB" id="A0A8X6QQU1"/>
<dbReference type="GO" id="GO:0005634">
    <property type="term" value="C:nucleus"/>
    <property type="evidence" value="ECO:0007669"/>
    <property type="project" value="UniProtKB-SubCell"/>
</dbReference>
<evidence type="ECO:0000259" key="3">
    <source>
        <dbReference type="PROSITE" id="PS51031"/>
    </source>
</evidence>
<name>A0A8X6QQU1_NEPPI</name>
<reference evidence="4" key="1">
    <citation type="submission" date="2020-08" db="EMBL/GenBank/DDBJ databases">
        <title>Multicomponent nature underlies the extraordinary mechanical properties of spider dragline silk.</title>
        <authorList>
            <person name="Kono N."/>
            <person name="Nakamura H."/>
            <person name="Mori M."/>
            <person name="Yoshida Y."/>
            <person name="Ohtoshi R."/>
            <person name="Malay A.D."/>
            <person name="Moran D.A.P."/>
            <person name="Tomita M."/>
            <person name="Numata K."/>
            <person name="Arakawa K."/>
        </authorList>
    </citation>
    <scope>NUCLEOTIDE SEQUENCE</scope>
</reference>
<dbReference type="InterPro" id="IPR039353">
    <property type="entry name" value="TF_Adf1"/>
</dbReference>
<dbReference type="OrthoDB" id="6412543at2759"/>
<evidence type="ECO:0000259" key="2">
    <source>
        <dbReference type="PROSITE" id="PS51029"/>
    </source>
</evidence>
<comment type="subcellular location">
    <subcellularLocation>
        <location evidence="1">Nucleus</location>
    </subcellularLocation>
</comment>
<dbReference type="InterPro" id="IPR004210">
    <property type="entry name" value="BESS_motif"/>
</dbReference>
<keyword evidence="5" id="KW-1185">Reference proteome</keyword>
<dbReference type="GO" id="GO:0003677">
    <property type="term" value="F:DNA binding"/>
    <property type="evidence" value="ECO:0007669"/>
    <property type="project" value="InterPro"/>
</dbReference>
<feature type="domain" description="MADF" evidence="2">
    <location>
        <begin position="6"/>
        <end position="108"/>
    </location>
</feature>
<organism evidence="4 5">
    <name type="scientific">Nephila pilipes</name>
    <name type="common">Giant wood spider</name>
    <name type="synonym">Nephila maculata</name>
    <dbReference type="NCBI Taxonomy" id="299642"/>
    <lineage>
        <taxon>Eukaryota</taxon>
        <taxon>Metazoa</taxon>
        <taxon>Ecdysozoa</taxon>
        <taxon>Arthropoda</taxon>
        <taxon>Chelicerata</taxon>
        <taxon>Arachnida</taxon>
        <taxon>Araneae</taxon>
        <taxon>Araneomorphae</taxon>
        <taxon>Entelegynae</taxon>
        <taxon>Araneoidea</taxon>
        <taxon>Nephilidae</taxon>
        <taxon>Nephila</taxon>
    </lineage>
</organism>
<protein>
    <recommendedName>
        <fullName evidence="6">MADF domain-containing protein</fullName>
    </recommendedName>
</protein>
<dbReference type="Pfam" id="PF10545">
    <property type="entry name" value="MADF_DNA_bdg"/>
    <property type="match status" value="1"/>
</dbReference>
<sequence>MFDIEKFINEIKRRPALFDITLRDYNNRGVKIGCWTEIGSIMLPEWKSYTYIERIKQAKELTRKWKCIRDNFVKYYRTHTQKKGRRVVASKRCCRYYNQLQFLIPFIREARDWAYPSEFHNYDIPDDGGINIDDVKQELEVVTEEDTTVDKEQLSDTECDVTPNIPGRKSSPNALETIARVAETSSSSHSRSYSEVMSENGKKVTDKYGNRAFLLSFHPVMDSLPPSLYLEARMKIAKIFQEMSKYRNVNFNYPSSDEQSS</sequence>
<dbReference type="PANTHER" id="PTHR12243">
    <property type="entry name" value="MADF DOMAIN TRANSCRIPTION FACTOR"/>
    <property type="match status" value="1"/>
</dbReference>
<dbReference type="GO" id="GO:0005667">
    <property type="term" value="C:transcription regulator complex"/>
    <property type="evidence" value="ECO:0007669"/>
    <property type="project" value="TreeGrafter"/>
</dbReference>
<dbReference type="PROSITE" id="PS51031">
    <property type="entry name" value="BESS"/>
    <property type="match status" value="1"/>
</dbReference>
<evidence type="ECO:0008006" key="6">
    <source>
        <dbReference type="Google" id="ProtNLM"/>
    </source>
</evidence>
<evidence type="ECO:0000256" key="1">
    <source>
        <dbReference type="PROSITE-ProRule" id="PRU00371"/>
    </source>
</evidence>
<accession>A0A8X6QQU1</accession>
<evidence type="ECO:0000313" key="4">
    <source>
        <dbReference type="EMBL" id="GFU37992.1"/>
    </source>
</evidence>
<dbReference type="GO" id="GO:0006357">
    <property type="term" value="P:regulation of transcription by RNA polymerase II"/>
    <property type="evidence" value="ECO:0007669"/>
    <property type="project" value="TreeGrafter"/>
</dbReference>
<dbReference type="SMART" id="SM00595">
    <property type="entry name" value="MADF"/>
    <property type="match status" value="1"/>
</dbReference>
<feature type="domain" description="BESS" evidence="3">
    <location>
        <begin position="207"/>
        <end position="246"/>
    </location>
</feature>
<dbReference type="InterPro" id="IPR006578">
    <property type="entry name" value="MADF-dom"/>
</dbReference>
<dbReference type="Proteomes" id="UP000887013">
    <property type="component" value="Unassembled WGS sequence"/>
</dbReference>
<keyword evidence="1" id="KW-0539">Nucleus</keyword>